<feature type="compositionally biased region" description="Basic residues" evidence="1">
    <location>
        <begin position="131"/>
        <end position="141"/>
    </location>
</feature>
<reference evidence="2 3" key="1">
    <citation type="submission" date="2020-08" db="EMBL/GenBank/DDBJ databases">
        <title>Sequencing the genomes of 1000 actinobacteria strains.</title>
        <authorList>
            <person name="Klenk H.-P."/>
        </authorList>
    </citation>
    <scope>NUCLEOTIDE SEQUENCE [LARGE SCALE GENOMIC DNA]</scope>
    <source>
        <strain evidence="2 3">DSM 45298</strain>
    </source>
</reference>
<evidence type="ECO:0000256" key="1">
    <source>
        <dbReference type="SAM" id="MobiDB-lite"/>
    </source>
</evidence>
<keyword evidence="3" id="KW-1185">Reference proteome</keyword>
<organism evidence="2 3">
    <name type="scientific">Gordonia humi</name>
    <dbReference type="NCBI Taxonomy" id="686429"/>
    <lineage>
        <taxon>Bacteria</taxon>
        <taxon>Bacillati</taxon>
        <taxon>Actinomycetota</taxon>
        <taxon>Actinomycetes</taxon>
        <taxon>Mycobacteriales</taxon>
        <taxon>Gordoniaceae</taxon>
        <taxon>Gordonia</taxon>
    </lineage>
</organism>
<dbReference type="AlphaFoldDB" id="A0A840F0C9"/>
<protein>
    <submittedName>
        <fullName evidence="2">Uncharacterized protein</fullName>
    </submittedName>
</protein>
<dbReference type="EMBL" id="JACIFP010000001">
    <property type="protein sequence ID" value="MBB4136074.1"/>
    <property type="molecule type" value="Genomic_DNA"/>
</dbReference>
<dbReference type="Proteomes" id="UP000551501">
    <property type="component" value="Unassembled WGS sequence"/>
</dbReference>
<comment type="caution">
    <text evidence="2">The sequence shown here is derived from an EMBL/GenBank/DDBJ whole genome shotgun (WGS) entry which is preliminary data.</text>
</comment>
<feature type="region of interest" description="Disordered" evidence="1">
    <location>
        <begin position="94"/>
        <end position="141"/>
    </location>
</feature>
<sequence length="141" mass="15140">MTAEVTGEQLREHYVGWAQDEGVTLDPSDLALIDRLVTATDFARDLEHKLATVGAVLLTAHGTEKANPLLAASRSQAELTAKLVTVLDRRIGDAAADDVPNRGGVQPFATRGPYAPSKTGTDDEPVATSRRPARTPRKRAR</sequence>
<accession>A0A840F0C9</accession>
<proteinExistence type="predicted"/>
<dbReference type="RefSeq" id="WP_183371055.1">
    <property type="nucleotide sequence ID" value="NZ_BAABHL010000040.1"/>
</dbReference>
<name>A0A840F0C9_9ACTN</name>
<evidence type="ECO:0000313" key="2">
    <source>
        <dbReference type="EMBL" id="MBB4136074.1"/>
    </source>
</evidence>
<gene>
    <name evidence="2" type="ORF">BKA16_002626</name>
</gene>
<evidence type="ECO:0000313" key="3">
    <source>
        <dbReference type="Proteomes" id="UP000551501"/>
    </source>
</evidence>